<evidence type="ECO:0000256" key="1">
    <source>
        <dbReference type="ARBA" id="ARBA00022737"/>
    </source>
</evidence>
<feature type="domain" description="Fibronectin type-III" evidence="2">
    <location>
        <begin position="1745"/>
        <end position="1835"/>
    </location>
</feature>
<dbReference type="PROSITE" id="PS50853">
    <property type="entry name" value="FN3"/>
    <property type="match status" value="3"/>
</dbReference>
<proteinExistence type="predicted"/>
<dbReference type="Pfam" id="PF05593">
    <property type="entry name" value="RHS_repeat"/>
    <property type="match status" value="2"/>
</dbReference>
<dbReference type="InterPro" id="IPR006530">
    <property type="entry name" value="YD"/>
</dbReference>
<dbReference type="SMART" id="SM00060">
    <property type="entry name" value="FN3"/>
    <property type="match status" value="4"/>
</dbReference>
<evidence type="ECO:0000313" key="3">
    <source>
        <dbReference type="EMBL" id="MEW9573839.1"/>
    </source>
</evidence>
<dbReference type="EMBL" id="JBFOHK010000008">
    <property type="protein sequence ID" value="MEW9573839.1"/>
    <property type="molecule type" value="Genomic_DNA"/>
</dbReference>
<dbReference type="CDD" id="cd00063">
    <property type="entry name" value="FN3"/>
    <property type="match status" value="1"/>
</dbReference>
<dbReference type="InterPro" id="IPR056823">
    <property type="entry name" value="TEN-like_YD-shell"/>
</dbReference>
<feature type="domain" description="Fibronectin type-III" evidence="2">
    <location>
        <begin position="1472"/>
        <end position="1567"/>
    </location>
</feature>
<keyword evidence="1" id="KW-0677">Repeat</keyword>
<evidence type="ECO:0000259" key="2">
    <source>
        <dbReference type="PROSITE" id="PS50853"/>
    </source>
</evidence>
<dbReference type="PANTHER" id="PTHR32305">
    <property type="match status" value="1"/>
</dbReference>
<dbReference type="Proteomes" id="UP001556220">
    <property type="component" value="Unassembled WGS sequence"/>
</dbReference>
<gene>
    <name evidence="3" type="ORF">ABQJ54_18970</name>
</gene>
<dbReference type="InterPro" id="IPR031325">
    <property type="entry name" value="RHS_repeat"/>
</dbReference>
<keyword evidence="4" id="KW-1185">Reference proteome</keyword>
<accession>A0ABV3QJ15</accession>
<dbReference type="InterPro" id="IPR013783">
    <property type="entry name" value="Ig-like_fold"/>
</dbReference>
<dbReference type="PANTHER" id="PTHR32305:SF15">
    <property type="entry name" value="PROTEIN RHSA-RELATED"/>
    <property type="match status" value="1"/>
</dbReference>
<feature type="domain" description="Fibronectin type-III" evidence="2">
    <location>
        <begin position="1659"/>
        <end position="1744"/>
    </location>
</feature>
<dbReference type="NCBIfam" id="TIGR01643">
    <property type="entry name" value="YD_repeat_2x"/>
    <property type="match status" value="1"/>
</dbReference>
<dbReference type="RefSeq" id="WP_367855900.1">
    <property type="nucleotide sequence ID" value="NZ_JBFOHK010000008.1"/>
</dbReference>
<dbReference type="InterPro" id="IPR036116">
    <property type="entry name" value="FN3_sf"/>
</dbReference>
<evidence type="ECO:0000313" key="4">
    <source>
        <dbReference type="Proteomes" id="UP001556220"/>
    </source>
</evidence>
<protein>
    <recommendedName>
        <fullName evidence="2">Fibronectin type-III domain-containing protein</fullName>
    </recommendedName>
</protein>
<organism evidence="3 4">
    <name type="scientific">Rhodanobacter lycopersici</name>
    <dbReference type="NCBI Taxonomy" id="3162487"/>
    <lineage>
        <taxon>Bacteria</taxon>
        <taxon>Pseudomonadati</taxon>
        <taxon>Pseudomonadota</taxon>
        <taxon>Gammaproteobacteria</taxon>
        <taxon>Lysobacterales</taxon>
        <taxon>Rhodanobacteraceae</taxon>
        <taxon>Rhodanobacter</taxon>
    </lineage>
</organism>
<dbReference type="Gene3D" id="2.180.10.10">
    <property type="entry name" value="RHS repeat-associated core"/>
    <property type="match status" value="1"/>
</dbReference>
<dbReference type="InterPro" id="IPR050708">
    <property type="entry name" value="T6SS_VgrG/RHS"/>
</dbReference>
<dbReference type="InterPro" id="IPR003961">
    <property type="entry name" value="FN3_dom"/>
</dbReference>
<reference evidence="3 4" key="1">
    <citation type="submission" date="2024-06" db="EMBL/GenBank/DDBJ databases">
        <authorList>
            <person name="Woo H."/>
        </authorList>
    </citation>
    <scope>NUCLEOTIDE SEQUENCE [LARGE SCALE GENOMIC DNA]</scope>
    <source>
        <strain evidence="3 4">Si-c</strain>
    </source>
</reference>
<sequence length="1945" mass="204846">MLVLSVRCYAQTVTPEDEYKNQIHIDQAIHPLGEHPFGENISLYDGTLSFEVNDVSVPGNGPTIHVGRVLLPAQGSSNLANIQRAFADWNLDIPRIETYTAGTWQTVTSATLRCTDFNVPPTINPTQPGADPWSPDQWWYGYHLMIPGEGSQTLLQASTPKTINGASFSILTKQNWVIGCGVTASDGGEGFLAIAPDGTQYTFAHLFYQGTTGLTTPLGTAPAAVTAAGIHPMVAPDNILGRQDAQMYVTQIKDRFGNTLTYHYDTNTGYLDSITASDGREVDITYVSGSPLVHSINTGWRTWTYSYDTTTDPVRPILTGVQLPDGSSWTYKLRAFQALIETTSSGNCQANQLPVFNTDTPITGIIIHPSGLTAQFTLTPMLHGRSYVLKQCWGYDPTIGQDIYARIPDYEYQYSLTSEALSGAGMSTETWSYSYSPAIPSWSSDSCATSGTCPDTVYTDVTDPGGNDTRYTFSNRFDITEGQLQRADYYSGAAGSTLMRSVANGYASPVYYGFDLQDHDNRTQVENASPLNLRTTTQDGQAYTWQATAFDAYLHPTDVKRYNNVAGQSPIEETTTYLNDTNLWVLGLPQTVTNVGTGEVESSNTYNNLDELTARARFGETLMSYTWNGAGQLASFTDGNHHITNLSNYYRGVPQAIAYPDGTSETLAVDDFGEITSIKDQAGHTTGYQYDPVGRVAEIDYPYDSSIDSAQWYPKKFSYTPPADTPAERGLAAGHWRRTVTQGSDTDITYFDAELRPVLDDTSNGSAHITNATAYDWRGLTTFASYPEAGSPDLSAITTGVHSSYDALGRLHQTLQDSELGTLTTTTAYVGGPGTQVTDPKGNVTTTYFQAFDQPVYNAPWSISAPDGVSQGIPRNIYGQPTAIIQSGSYGTESDSVTKTLVYDSYHRLCRTIEPETGSMVMAYDGANNLAWSAEGQTITGSGCGQDQVAAAAQTVRTYDAMNRVLTILPPSGTQSTTYTYDALGRMQSTVSGIATQGFAYNSLGTLTGESLQVAGGDPWTIGYGYDAYGHRATVSYPNGTGTSETVNYAPDAWGRPTQAGGYATGVSYYPNGQVEGFTYGNGRSYLAQQNARQLTSNFSDGAGSTLDLSEDLTYDADGNITAVNDLASGLRTKSFGYDALNRLTSATAANLYGTESYTYDPINNLRTRLTGGQTLAYNYDATNKLTSITQGASTIDSFIYNPQGDTIGENTTTATFDAKHQLTSIPGLESYSYDAAGRRVEKLPASGLPTYYFYDQAGQLMVQYVPGTATTTDFIYLGTRLIARHDHVQLTPPGAISFGANPTAGGTTVSWGSVPAATSYTLQQSSDGGSSWGTVYTGSAANTAVSGLAGGSYVYRVQACISSNCSGWTTSTALEVWPAIPTVSVPTGTVNGPYPVSWNATAGATGYTVQESLNGGAWTTVASTTTATSISRPGTTTGSYTYQVEASDAYGTAGWSAASAAVSVNTAFGTVPSPVPTLSVPAASYTGSATISWTASSPVTGYTLQQSGDGGSTWTTVYSGTATSTTVTGLPDGSYTYQVQACNNPADGSVCTAWVTGGTLVVTLPPASAPSLSVPPNSGTGIYTVIWGSVATATSYTLQVSSNGGSPWVAYSGSATSWGASGQGNGSYVYQVQACNVGGCGPWSGTGTTTVLLPPATAPSLSVPASSTTGAYAVSWSSVATATSYTLQISIDGSGWSNVQSSAATNWNASGQATGTYAYRVEACNTSGCGPWSGTGTINVLLPPGSAPSLSVPAGSPNGSYTVSWGAVATAASYNLQESANGGSWSTVQSGTATSWSTSGRGDGSYSYHVQACNASGCGPWSGSAVVSVLFPPAAPTGVSSTPTMVPYPNGSWTTSWPAVSEATSYNSHVTDTATNTTTVNYNSAATSITHTNPLPGTYVVGVQACNASGCSGWTNSGTVTVFCTTASLATKVKGVQPYLVKCN</sequence>
<comment type="caution">
    <text evidence="3">The sequence shown here is derived from an EMBL/GenBank/DDBJ whole genome shotgun (WGS) entry which is preliminary data.</text>
</comment>
<dbReference type="Gene3D" id="2.60.40.10">
    <property type="entry name" value="Immunoglobulins"/>
    <property type="match status" value="6"/>
</dbReference>
<dbReference type="SUPFAM" id="SSF49265">
    <property type="entry name" value="Fibronectin type III"/>
    <property type="match status" value="4"/>
</dbReference>
<dbReference type="Pfam" id="PF25023">
    <property type="entry name" value="TEN_YD-shell"/>
    <property type="match status" value="1"/>
</dbReference>
<name>A0ABV3QJ15_9GAMM</name>